<proteinExistence type="predicted"/>
<dbReference type="InterPro" id="IPR027417">
    <property type="entry name" value="P-loop_NTPase"/>
</dbReference>
<dbReference type="SUPFAM" id="SSF52540">
    <property type="entry name" value="P-loop containing nucleoside triphosphate hydrolases"/>
    <property type="match status" value="1"/>
</dbReference>
<dbReference type="InterPro" id="IPR050678">
    <property type="entry name" value="DNA_Partitioning_ATPase"/>
</dbReference>
<evidence type="ECO:0000259" key="1">
    <source>
        <dbReference type="Pfam" id="PF13614"/>
    </source>
</evidence>
<dbReference type="EMBL" id="PHHE01000001">
    <property type="protein sequence ID" value="PKA72580.1"/>
    <property type="molecule type" value="Genomic_DNA"/>
</dbReference>
<dbReference type="Proteomes" id="UP000232455">
    <property type="component" value="Unassembled WGS sequence"/>
</dbReference>
<dbReference type="PANTHER" id="PTHR13696:SF99">
    <property type="entry name" value="COBYRINIC ACID AC-DIAMIDE SYNTHASE"/>
    <property type="match status" value="1"/>
</dbReference>
<reference evidence="2 3" key="1">
    <citation type="submission" date="2017-11" db="EMBL/GenBank/DDBJ databases">
        <title>Genome sequencing of a diverse group of Pseudomonas species.</title>
        <authorList>
            <person name="Loper J."/>
        </authorList>
    </citation>
    <scope>NUCLEOTIDE SEQUENCE [LARGE SCALE GENOMIC DNA]</scope>
    <source>
        <strain evidence="2 3">LMG 25716</strain>
    </source>
</reference>
<dbReference type="RefSeq" id="WP_100847974.1">
    <property type="nucleotide sequence ID" value="NZ_PHHE01000001.1"/>
</dbReference>
<dbReference type="Pfam" id="PF13614">
    <property type="entry name" value="AAA_31"/>
    <property type="match status" value="1"/>
</dbReference>
<keyword evidence="3" id="KW-1185">Reference proteome</keyword>
<accession>A0ABX4Q759</accession>
<protein>
    <submittedName>
        <fullName evidence="2">Cellulose biosynthesis protein BcsQ</fullName>
    </submittedName>
</protein>
<dbReference type="CDD" id="cd02042">
    <property type="entry name" value="ParAB_family"/>
    <property type="match status" value="1"/>
</dbReference>
<organism evidence="2 3">
    <name type="scientific">Pseudomonas baetica</name>
    <dbReference type="NCBI Taxonomy" id="674054"/>
    <lineage>
        <taxon>Bacteria</taxon>
        <taxon>Pseudomonadati</taxon>
        <taxon>Pseudomonadota</taxon>
        <taxon>Gammaproteobacteria</taxon>
        <taxon>Pseudomonadales</taxon>
        <taxon>Pseudomonadaceae</taxon>
        <taxon>Pseudomonas</taxon>
    </lineage>
</organism>
<evidence type="ECO:0000313" key="3">
    <source>
        <dbReference type="Proteomes" id="UP000232455"/>
    </source>
</evidence>
<evidence type="ECO:0000313" key="2">
    <source>
        <dbReference type="EMBL" id="PKA72580.1"/>
    </source>
</evidence>
<sequence length="346" mass="38182">MAAGLSRIIDNHDRSLEETYTATTSFKRKSYAVSNLRGGIGKSTLSFNLAWMFTRHHSTLMADLCPQRNFTESLMRGARPEITIGDALRPKVLGPAFGDVPEDISYRVSSYNDHFKGGKPGFFVPGDGQLFAFPSALYQQLQQAMAASNKKAVHNILFSLKTILEAEAKEKKCEKILMDCSPFYGGGTHLAWCAADALIIPVRVDEHSIESLDITLDMLANPDSDYNIWADRAGGMKPPRVAAIVMTMVGARSPKKGVKDRASQMYVEKAYQVAAKYPDLFDVDDPADAFAITDDFMSAGRISGAEGIPIPKLKVGQFHTVNGSRLQVNQSQNKYRKELEYLLSII</sequence>
<comment type="caution">
    <text evidence="2">The sequence shown here is derived from an EMBL/GenBank/DDBJ whole genome shotgun (WGS) entry which is preliminary data.</text>
</comment>
<name>A0ABX4Q759_9PSED</name>
<dbReference type="Gene3D" id="3.40.50.300">
    <property type="entry name" value="P-loop containing nucleotide triphosphate hydrolases"/>
    <property type="match status" value="1"/>
</dbReference>
<feature type="domain" description="AAA" evidence="1">
    <location>
        <begin position="31"/>
        <end position="215"/>
    </location>
</feature>
<dbReference type="InterPro" id="IPR025669">
    <property type="entry name" value="AAA_dom"/>
</dbReference>
<dbReference type="PANTHER" id="PTHR13696">
    <property type="entry name" value="P-LOOP CONTAINING NUCLEOSIDE TRIPHOSPHATE HYDROLASE"/>
    <property type="match status" value="1"/>
</dbReference>
<gene>
    <name evidence="2" type="ORF">ATI02_5651</name>
</gene>